<evidence type="ECO:0000256" key="9">
    <source>
        <dbReference type="ARBA" id="ARBA00022723"/>
    </source>
</evidence>
<feature type="transmembrane region" description="Helical" evidence="17">
    <location>
        <begin position="317"/>
        <end position="336"/>
    </location>
</feature>
<protein>
    <recommendedName>
        <fullName evidence="4 16">Cytochrome b</fullName>
    </recommendedName>
</protein>
<dbReference type="InterPro" id="IPR048260">
    <property type="entry name" value="Cytochrome_b_C_euk/bac"/>
</dbReference>
<keyword evidence="8 16" id="KW-0812">Transmembrane</keyword>
<dbReference type="InterPro" id="IPR048259">
    <property type="entry name" value="Cytochrome_b_N_euk/bac"/>
</dbReference>
<evidence type="ECO:0000313" key="20">
    <source>
        <dbReference type="EMBL" id="QCI63452.1"/>
    </source>
</evidence>
<feature type="transmembrane region" description="Helical" evidence="17">
    <location>
        <begin position="155"/>
        <end position="176"/>
    </location>
</feature>
<evidence type="ECO:0000256" key="6">
    <source>
        <dbReference type="ARBA" id="ARBA00022617"/>
    </source>
</evidence>
<evidence type="ECO:0000259" key="18">
    <source>
        <dbReference type="PROSITE" id="PS51002"/>
    </source>
</evidence>
<dbReference type="GO" id="GO:0045275">
    <property type="term" value="C:respiratory chain complex III"/>
    <property type="evidence" value="ECO:0007669"/>
    <property type="project" value="InterPro"/>
</dbReference>
<dbReference type="InterPro" id="IPR016174">
    <property type="entry name" value="Di-haem_cyt_TM"/>
</dbReference>
<comment type="similarity">
    <text evidence="16">Belongs to the cytochrome b family.</text>
</comment>
<feature type="transmembrane region" description="Helical" evidence="17">
    <location>
        <begin position="126"/>
        <end position="148"/>
    </location>
</feature>
<sequence length="437" mass="48798">MQGHSQYVPTSGFGKWIDARLPLPRLVYDSFIAYPVPKNLNYFWTFGGILSIMLVCQIVTGIVLAMHYTAHVDMAFNSVEHIMRDVNYGWLLRYLHATGASMFFIAVYVHMLRGLYYGSYKDPREVLWILGVIIYLLMMATAFMGYVLPWGQMSMWGAVVITNLFSAIPLVGPTVVEYLWGGYSVDNPTLNRFFSLHYLLPFMIAGVVVLHVWALHVTGQNNPTGVEVKDVKKDTVPFTPYATIKDAFGMAVFFIMFMYFTFFQPNYLGHAVNYVPADPLVTPAHIVPEWYFLPFYAILRAITFDINLVVLTIPSKLGGVLAMFAAIAVLAFLPWLDTSKVKSTAYRPLHKQFFWAFVIVCVMLGWLGSKPPEGIFPMLSLIFTGLYFAYFLVALPLLGLFETPKPLPASIADSVLGKAKGGAPVVVGANAAPEVKG</sequence>
<evidence type="ECO:0000256" key="17">
    <source>
        <dbReference type="SAM" id="Phobius"/>
    </source>
</evidence>
<evidence type="ECO:0000256" key="16">
    <source>
        <dbReference type="RuleBase" id="RU003385"/>
    </source>
</evidence>
<evidence type="ECO:0000256" key="12">
    <source>
        <dbReference type="ARBA" id="ARBA00023004"/>
    </source>
</evidence>
<dbReference type="PANTHER" id="PTHR19271">
    <property type="entry name" value="CYTOCHROME B"/>
    <property type="match status" value="1"/>
</dbReference>
<dbReference type="PROSITE" id="PS51002">
    <property type="entry name" value="CYTB_NTER"/>
    <property type="match status" value="1"/>
</dbReference>
<feature type="binding site" description="axial binding residue" evidence="15">
    <location>
        <position position="110"/>
    </location>
    <ligand>
        <name>heme b</name>
        <dbReference type="ChEBI" id="CHEBI:60344"/>
        <label>b566</label>
    </ligand>
    <ligandPart>
        <name>Fe</name>
        <dbReference type="ChEBI" id="CHEBI:18248"/>
    </ligandPart>
</feature>
<dbReference type="InterPro" id="IPR036150">
    <property type="entry name" value="Cyt_b/b6_C_sf"/>
</dbReference>
<dbReference type="FunFam" id="1.20.810.10:FF:000004">
    <property type="entry name" value="Cytochrome b"/>
    <property type="match status" value="1"/>
</dbReference>
<evidence type="ECO:0000256" key="15">
    <source>
        <dbReference type="PIRSR" id="PIRSR038885-2"/>
    </source>
</evidence>
<dbReference type="SUPFAM" id="SSF81648">
    <property type="entry name" value="a domain/subunit of cytochrome bc1 complex (Ubiquinol-cytochrome c reductase)"/>
    <property type="match status" value="1"/>
</dbReference>
<dbReference type="Gene3D" id="1.20.810.10">
    <property type="entry name" value="Cytochrome Bc1 Complex, Chain C"/>
    <property type="match status" value="1"/>
</dbReference>
<dbReference type="InterPro" id="IPR030689">
    <property type="entry name" value="Cytochrome_b"/>
</dbReference>
<feature type="binding site" description="axial binding residue" evidence="15">
    <location>
        <position position="197"/>
    </location>
    <ligand>
        <name>heme b</name>
        <dbReference type="ChEBI" id="CHEBI:60344"/>
        <label>b562</label>
    </ligand>
    <ligandPart>
        <name>Fe</name>
        <dbReference type="ChEBI" id="CHEBI:18248"/>
    </ligandPart>
</feature>
<feature type="domain" description="Cytochrome b/b6 C-terminal region profile" evidence="19">
    <location>
        <begin position="228"/>
        <end position="409"/>
    </location>
</feature>
<evidence type="ECO:0000256" key="5">
    <source>
        <dbReference type="ARBA" id="ARBA00022448"/>
    </source>
</evidence>
<evidence type="ECO:0000259" key="19">
    <source>
        <dbReference type="PROSITE" id="PS51003"/>
    </source>
</evidence>
<keyword evidence="6 15" id="KW-0349">Heme</keyword>
<dbReference type="GO" id="GO:0008121">
    <property type="term" value="F:quinol-cytochrome-c reductase activity"/>
    <property type="evidence" value="ECO:0007669"/>
    <property type="project" value="InterPro"/>
</dbReference>
<comment type="cofactor">
    <cofactor evidence="15">
        <name>heme</name>
        <dbReference type="ChEBI" id="CHEBI:30413"/>
    </cofactor>
    <text evidence="15">Binds 2 heme groups non-covalently.</text>
</comment>
<feature type="transmembrane region" description="Helical" evidence="17">
    <location>
        <begin position="196"/>
        <end position="217"/>
    </location>
</feature>
<dbReference type="PIRSF" id="PIRSF038885">
    <property type="entry name" value="COB"/>
    <property type="match status" value="1"/>
</dbReference>
<dbReference type="SUPFAM" id="SSF81342">
    <property type="entry name" value="Transmembrane di-heme cytochromes"/>
    <property type="match status" value="1"/>
</dbReference>
<evidence type="ECO:0000256" key="14">
    <source>
        <dbReference type="PIRSR" id="PIRSR038885-1"/>
    </source>
</evidence>
<feature type="binding site" description="axial binding residue" evidence="15">
    <location>
        <position position="96"/>
    </location>
    <ligand>
        <name>heme b</name>
        <dbReference type="ChEBI" id="CHEBI:60344"/>
        <label>b562</label>
    </ligand>
    <ligandPart>
        <name>Fe</name>
        <dbReference type="ChEBI" id="CHEBI:18248"/>
    </ligandPart>
</feature>
<evidence type="ECO:0000256" key="11">
    <source>
        <dbReference type="ARBA" id="ARBA00022989"/>
    </source>
</evidence>
<dbReference type="CDD" id="cd00284">
    <property type="entry name" value="Cytochrome_b_N"/>
    <property type="match status" value="1"/>
</dbReference>
<feature type="transmembrane region" description="Helical" evidence="17">
    <location>
        <begin position="91"/>
        <end position="111"/>
    </location>
</feature>
<keyword evidence="13 17" id="KW-0472">Membrane</keyword>
<evidence type="ECO:0000256" key="3">
    <source>
        <dbReference type="ARBA" id="ARBA00011649"/>
    </source>
</evidence>
<dbReference type="Pfam" id="PF00032">
    <property type="entry name" value="Cytochrom_B_C"/>
    <property type="match status" value="1"/>
</dbReference>
<evidence type="ECO:0000256" key="8">
    <source>
        <dbReference type="ARBA" id="ARBA00022692"/>
    </source>
</evidence>
<dbReference type="KEGG" id="pstg:E8M01_03875"/>
<keyword evidence="5 16" id="KW-0813">Transport</keyword>
<evidence type="ECO:0000256" key="10">
    <source>
        <dbReference type="ARBA" id="ARBA00022982"/>
    </source>
</evidence>
<evidence type="ECO:0000256" key="1">
    <source>
        <dbReference type="ARBA" id="ARBA00002444"/>
    </source>
</evidence>
<evidence type="ECO:0000256" key="2">
    <source>
        <dbReference type="ARBA" id="ARBA00004141"/>
    </source>
</evidence>
<dbReference type="PANTHER" id="PTHR19271:SF16">
    <property type="entry name" value="CYTOCHROME B"/>
    <property type="match status" value="1"/>
</dbReference>
<comment type="function">
    <text evidence="1 16">Component of the ubiquinol-cytochrome c reductase complex (complex III or cytochrome b-c1 complex), which is a respiratory chain that generates an electrochemical potential coupled to ATP synthesis.</text>
</comment>
<keyword evidence="12 15" id="KW-0408">Iron</keyword>
<name>A0A4D7B5C9_9HYPH</name>
<keyword evidence="7 16" id="KW-0679">Respiratory chain</keyword>
<organism evidence="20 21">
    <name type="scientific">Phreatobacter stygius</name>
    <dbReference type="NCBI Taxonomy" id="1940610"/>
    <lineage>
        <taxon>Bacteria</taxon>
        <taxon>Pseudomonadati</taxon>
        <taxon>Pseudomonadota</taxon>
        <taxon>Alphaproteobacteria</taxon>
        <taxon>Hyphomicrobiales</taxon>
        <taxon>Phreatobacteraceae</taxon>
        <taxon>Phreatobacter</taxon>
    </lineage>
</organism>
<dbReference type="Proteomes" id="UP000298781">
    <property type="component" value="Chromosome"/>
</dbReference>
<dbReference type="Pfam" id="PF00033">
    <property type="entry name" value="Cytochrome_B"/>
    <property type="match status" value="1"/>
</dbReference>
<dbReference type="AlphaFoldDB" id="A0A4D7B5C9"/>
<accession>A0A4D7B5C9</accession>
<dbReference type="CDD" id="cd00290">
    <property type="entry name" value="cytochrome_b_C"/>
    <property type="match status" value="1"/>
</dbReference>
<evidence type="ECO:0000313" key="21">
    <source>
        <dbReference type="Proteomes" id="UP000298781"/>
    </source>
</evidence>
<feature type="transmembrane region" description="Helical" evidence="17">
    <location>
        <begin position="238"/>
        <end position="260"/>
    </location>
</feature>
<proteinExistence type="inferred from homology"/>
<feature type="transmembrane region" description="Helical" evidence="17">
    <location>
        <begin position="290"/>
        <end position="310"/>
    </location>
</feature>
<evidence type="ECO:0000256" key="13">
    <source>
        <dbReference type="ARBA" id="ARBA00023136"/>
    </source>
</evidence>
<feature type="transmembrane region" description="Helical" evidence="17">
    <location>
        <begin position="42"/>
        <end position="70"/>
    </location>
</feature>
<dbReference type="GO" id="GO:0046872">
    <property type="term" value="F:metal ion binding"/>
    <property type="evidence" value="ECO:0007669"/>
    <property type="project" value="UniProtKB-KW"/>
</dbReference>
<dbReference type="PROSITE" id="PS51003">
    <property type="entry name" value="CYTB_CTER"/>
    <property type="match status" value="1"/>
</dbReference>
<reference evidence="20 21" key="1">
    <citation type="submission" date="2019-04" db="EMBL/GenBank/DDBJ databases">
        <title>Phreatobacter aquaticus sp. nov.</title>
        <authorList>
            <person name="Choi A."/>
        </authorList>
    </citation>
    <scope>NUCLEOTIDE SEQUENCE [LARGE SCALE GENOMIC DNA]</scope>
    <source>
        <strain evidence="20 21">KCTC 52518</strain>
    </source>
</reference>
<keyword evidence="11 17" id="KW-1133">Transmembrane helix</keyword>
<keyword evidence="21" id="KW-1185">Reference proteome</keyword>
<comment type="cofactor">
    <cofactor evidence="16">
        <name>heme b</name>
        <dbReference type="ChEBI" id="CHEBI:60344"/>
    </cofactor>
    <text evidence="16">Binds 2 heme groups non-covalently.</text>
</comment>
<dbReference type="InterPro" id="IPR027387">
    <property type="entry name" value="Cytb/b6-like_sf"/>
</dbReference>
<dbReference type="RefSeq" id="WP_136958910.1">
    <property type="nucleotide sequence ID" value="NZ_CP039690.1"/>
</dbReference>
<comment type="subcellular location">
    <subcellularLocation>
        <location evidence="2">Membrane</location>
        <topology evidence="2">Multi-pass membrane protein</topology>
    </subcellularLocation>
</comment>
<dbReference type="EMBL" id="CP039690">
    <property type="protein sequence ID" value="QCI63452.1"/>
    <property type="molecule type" value="Genomic_DNA"/>
</dbReference>
<keyword evidence="9 15" id="KW-0479">Metal-binding</keyword>
<feature type="transmembrane region" description="Helical" evidence="17">
    <location>
        <begin position="381"/>
        <end position="401"/>
    </location>
</feature>
<dbReference type="GO" id="GO:0016491">
    <property type="term" value="F:oxidoreductase activity"/>
    <property type="evidence" value="ECO:0007669"/>
    <property type="project" value="InterPro"/>
</dbReference>
<dbReference type="OrthoDB" id="9804503at2"/>
<evidence type="ECO:0000256" key="7">
    <source>
        <dbReference type="ARBA" id="ARBA00022660"/>
    </source>
</evidence>
<feature type="binding site" evidence="14">
    <location>
        <position position="216"/>
    </location>
    <ligand>
        <name>a ubiquinone</name>
        <dbReference type="ChEBI" id="CHEBI:16389"/>
    </ligand>
</feature>
<dbReference type="GO" id="GO:0022904">
    <property type="term" value="P:respiratory electron transport chain"/>
    <property type="evidence" value="ECO:0007669"/>
    <property type="project" value="InterPro"/>
</dbReference>
<feature type="domain" description="Cytochrome b/b6 N-terminal region profile" evidence="18">
    <location>
        <begin position="13"/>
        <end position="224"/>
    </location>
</feature>
<comment type="subunit">
    <text evidence="3 16">The main subunits of complex b-c1 are: cytochrome b, cytochrome c1 and the Rieske protein.</text>
</comment>
<feature type="binding site" description="axial binding residue" evidence="15">
    <location>
        <position position="211"/>
    </location>
    <ligand>
        <name>heme b</name>
        <dbReference type="ChEBI" id="CHEBI:60344"/>
        <label>b566</label>
    </ligand>
    <ligandPart>
        <name>Fe</name>
        <dbReference type="ChEBI" id="CHEBI:18248"/>
    </ligandPart>
</feature>
<feature type="transmembrane region" description="Helical" evidence="17">
    <location>
        <begin position="352"/>
        <end position="369"/>
    </location>
</feature>
<dbReference type="InterPro" id="IPR005797">
    <property type="entry name" value="Cyt_b/b6_N"/>
</dbReference>
<gene>
    <name evidence="20" type="ORF">E8M01_03875</name>
</gene>
<keyword evidence="10 16" id="KW-0249">Electron transport</keyword>
<evidence type="ECO:0000256" key="4">
    <source>
        <dbReference type="ARBA" id="ARBA00013531"/>
    </source>
</evidence>
<dbReference type="InterPro" id="IPR005798">
    <property type="entry name" value="Cyt_b/b6_C"/>
</dbReference>